<protein>
    <submittedName>
        <fullName evidence="1">Uncharacterized protein</fullName>
    </submittedName>
</protein>
<gene>
    <name evidence="1" type="ORF">A3H61_02810</name>
</gene>
<sequence length="72" mass="8373">MNLKFTIFPDFIIKFADNRYLILEVKGRKTDQDSAKWTSAKELVRAVNLNSNFGVWEFKALEKPSDVFEAVM</sequence>
<accession>A0A1G2A8W6</accession>
<name>A0A1G2A8W6_9BACT</name>
<reference evidence="1 2" key="1">
    <citation type="journal article" date="2016" name="Nat. Commun.">
        <title>Thousands of microbial genomes shed light on interconnected biogeochemical processes in an aquifer system.</title>
        <authorList>
            <person name="Anantharaman K."/>
            <person name="Brown C.T."/>
            <person name="Hug L.A."/>
            <person name="Sharon I."/>
            <person name="Castelle C.J."/>
            <person name="Probst A.J."/>
            <person name="Thomas B.C."/>
            <person name="Singh A."/>
            <person name="Wilkins M.J."/>
            <person name="Karaoz U."/>
            <person name="Brodie E.L."/>
            <person name="Williams K.H."/>
            <person name="Hubbard S.S."/>
            <person name="Banfield J.F."/>
        </authorList>
    </citation>
    <scope>NUCLEOTIDE SEQUENCE [LARGE SCALE GENOMIC DNA]</scope>
</reference>
<evidence type="ECO:0000313" key="1">
    <source>
        <dbReference type="EMBL" id="OGY73115.1"/>
    </source>
</evidence>
<dbReference type="EMBL" id="MHJU01000017">
    <property type="protein sequence ID" value="OGY73115.1"/>
    <property type="molecule type" value="Genomic_DNA"/>
</dbReference>
<organism evidence="1 2">
    <name type="scientific">Candidatus Jacksonbacteria bacterium RIFCSPLOWO2_02_FULL_44_20</name>
    <dbReference type="NCBI Taxonomy" id="1798460"/>
    <lineage>
        <taxon>Bacteria</taxon>
        <taxon>Candidatus Jacksoniibacteriota</taxon>
    </lineage>
</organism>
<evidence type="ECO:0000313" key="2">
    <source>
        <dbReference type="Proteomes" id="UP000178315"/>
    </source>
</evidence>
<dbReference type="AlphaFoldDB" id="A0A1G2A8W6"/>
<comment type="caution">
    <text evidence="1">The sequence shown here is derived from an EMBL/GenBank/DDBJ whole genome shotgun (WGS) entry which is preliminary data.</text>
</comment>
<proteinExistence type="predicted"/>
<dbReference type="Proteomes" id="UP000178315">
    <property type="component" value="Unassembled WGS sequence"/>
</dbReference>